<dbReference type="PANTHER" id="PTHR44757:SF2">
    <property type="entry name" value="BIOFILM ARCHITECTURE MAINTENANCE PROTEIN MBAA"/>
    <property type="match status" value="1"/>
</dbReference>
<dbReference type="SMART" id="SM00267">
    <property type="entry name" value="GGDEF"/>
    <property type="match status" value="1"/>
</dbReference>
<dbReference type="InterPro" id="IPR035919">
    <property type="entry name" value="EAL_sf"/>
</dbReference>
<evidence type="ECO:0000313" key="5">
    <source>
        <dbReference type="Proteomes" id="UP000031977"/>
    </source>
</evidence>
<evidence type="ECO:0000259" key="2">
    <source>
        <dbReference type="PROSITE" id="PS50883"/>
    </source>
</evidence>
<gene>
    <name evidence="4" type="ORF">SU60_20320</name>
</gene>
<dbReference type="SUPFAM" id="SSF55073">
    <property type="entry name" value="Nucleotide cyclase"/>
    <property type="match status" value="1"/>
</dbReference>
<name>A0A0C3E4H3_9VIBR</name>
<accession>A0A0C3E4H3</accession>
<evidence type="ECO:0000313" key="4">
    <source>
        <dbReference type="EMBL" id="KIN09258.1"/>
    </source>
</evidence>
<dbReference type="AlphaFoldDB" id="A0A0C3E4H3"/>
<dbReference type="Proteomes" id="UP000031977">
    <property type="component" value="Unassembled WGS sequence"/>
</dbReference>
<feature type="transmembrane region" description="Helical" evidence="1">
    <location>
        <begin position="12"/>
        <end position="33"/>
    </location>
</feature>
<evidence type="ECO:0008006" key="6">
    <source>
        <dbReference type="Google" id="ProtNLM"/>
    </source>
</evidence>
<dbReference type="InterPro" id="IPR029787">
    <property type="entry name" value="Nucleotide_cyclase"/>
</dbReference>
<dbReference type="STRING" id="50718.SU60_20320"/>
<keyword evidence="1" id="KW-0472">Membrane</keyword>
<dbReference type="CDD" id="cd01948">
    <property type="entry name" value="EAL"/>
    <property type="match status" value="1"/>
</dbReference>
<dbReference type="InterPro" id="IPR000160">
    <property type="entry name" value="GGDEF_dom"/>
</dbReference>
<dbReference type="CDD" id="cd01949">
    <property type="entry name" value="GGDEF"/>
    <property type="match status" value="1"/>
</dbReference>
<dbReference type="Gene3D" id="3.20.20.450">
    <property type="entry name" value="EAL domain"/>
    <property type="match status" value="1"/>
</dbReference>
<dbReference type="RefSeq" id="WP_041157123.1">
    <property type="nucleotide sequence ID" value="NZ_JXOK01000087.1"/>
</dbReference>
<keyword evidence="1" id="KW-0812">Transmembrane</keyword>
<feature type="domain" description="GGDEF" evidence="3">
    <location>
        <begin position="388"/>
        <end position="518"/>
    </location>
</feature>
<feature type="transmembrane region" description="Helical" evidence="1">
    <location>
        <begin position="312"/>
        <end position="330"/>
    </location>
</feature>
<dbReference type="EMBL" id="JXOK01000087">
    <property type="protein sequence ID" value="KIN09258.1"/>
    <property type="molecule type" value="Genomic_DNA"/>
</dbReference>
<comment type="caution">
    <text evidence="4">The sequence shown here is derived from an EMBL/GenBank/DDBJ whole genome shotgun (WGS) entry which is preliminary data.</text>
</comment>
<keyword evidence="5" id="KW-1185">Reference proteome</keyword>
<dbReference type="NCBIfam" id="TIGR00254">
    <property type="entry name" value="GGDEF"/>
    <property type="match status" value="1"/>
</dbReference>
<sequence length="788" mass="92313">MSVINNKISRINLSVYLFLLLAFFIIIFFRVFVGNLEQYSLYIDKFSENKLVEKRNALIEEAESISASIYSIINLIENELIESVKKNTAIIEFANEDSIEEDFIKEKVNKFNSTFKDNYVFIVNYKDKNIIESNIFNQLNDNLKDKYSNSFFENFPINGGVYRYKVPSKFGSNKVSYIKQIPNTQLYLASGYVNEFLLERVHDEIFNLLENSSLDDNIEYRVYSTHNGIIYDQKVKQNRYLNSQSSLYFFYDYIYNNFLELDSSSEFLYINKTISEYGINISLSMAKNFKYELNDDFKYLFKEFLYEDIKTIVSSFFILLAISFVIYYFLHKKISRILTTYNNKILLEKKKLKDSNKKIDSIAKTDYLTGLPNRRSLEIDFKKTFCLNSFYLVFIDLDGFKHINDSLGHSFGDMFLKKISSNITEEIDVDDKLYRFGGDEFIVIFQGNVDILSKINNLSRSINKPVFIKNRRIESTASIGFSQYPKDGDRLDLLLQYSDLAMYESKKKGTSHYTEYNTGLLQTANFEFELVNDLRRACRNNEFYTEYQPKFDIKSRQLVGLEALVRWKHPKKGCIPPDVFIETAESADLIDSVGFRVIDYAIKDYYENKLHFHSDVTLSINLSPKQIHENLKNYLNELIAKNMIDTSDIIFEVTENVFFVENENKLEIINDLVELGFRFSLDDFGKGYSTLNNLIKLPLYEVKLDKCFLNRVPNELKYNSLLNSIINLLYNLEYKIVIEGVENVAQHNHLIEINDCIFVQGFLYGKPESMKSIVNKFLVKNNVLMEEI</sequence>
<evidence type="ECO:0000256" key="1">
    <source>
        <dbReference type="SAM" id="Phobius"/>
    </source>
</evidence>
<protein>
    <recommendedName>
        <fullName evidence="6">Diguanylate cyclase</fullName>
    </recommendedName>
</protein>
<proteinExistence type="predicted"/>
<dbReference type="Pfam" id="PF00563">
    <property type="entry name" value="EAL"/>
    <property type="match status" value="1"/>
</dbReference>
<evidence type="ECO:0000259" key="3">
    <source>
        <dbReference type="PROSITE" id="PS50887"/>
    </source>
</evidence>
<dbReference type="InterPro" id="IPR052155">
    <property type="entry name" value="Biofilm_reg_signaling"/>
</dbReference>
<organism evidence="4 5">
    <name type="scientific">Vibrio mytili</name>
    <dbReference type="NCBI Taxonomy" id="50718"/>
    <lineage>
        <taxon>Bacteria</taxon>
        <taxon>Pseudomonadati</taxon>
        <taxon>Pseudomonadota</taxon>
        <taxon>Gammaproteobacteria</taxon>
        <taxon>Vibrionales</taxon>
        <taxon>Vibrionaceae</taxon>
        <taxon>Vibrio</taxon>
    </lineage>
</organism>
<keyword evidence="1" id="KW-1133">Transmembrane helix</keyword>
<dbReference type="Gene3D" id="3.30.70.270">
    <property type="match status" value="1"/>
</dbReference>
<dbReference type="OrthoDB" id="1316910at2"/>
<dbReference type="Pfam" id="PF00990">
    <property type="entry name" value="GGDEF"/>
    <property type="match status" value="1"/>
</dbReference>
<dbReference type="PANTHER" id="PTHR44757">
    <property type="entry name" value="DIGUANYLATE CYCLASE DGCP"/>
    <property type="match status" value="1"/>
</dbReference>
<dbReference type="PROSITE" id="PS50887">
    <property type="entry name" value="GGDEF"/>
    <property type="match status" value="1"/>
</dbReference>
<dbReference type="PROSITE" id="PS50883">
    <property type="entry name" value="EAL"/>
    <property type="match status" value="1"/>
</dbReference>
<reference evidence="4 5" key="1">
    <citation type="submission" date="2015-01" db="EMBL/GenBank/DDBJ databases">
        <title>Draft genome of Vibrio mytili type strain CAIM 528.</title>
        <authorList>
            <person name="Gonzalez-Castillo A."/>
            <person name="Gomez-Gil B."/>
            <person name="Enciso-Ibarra J."/>
        </authorList>
    </citation>
    <scope>NUCLEOTIDE SEQUENCE [LARGE SCALE GENOMIC DNA]</scope>
    <source>
        <strain evidence="4 5">CAIM 528</strain>
    </source>
</reference>
<dbReference type="Gene3D" id="3.30.450.20">
    <property type="entry name" value="PAS domain"/>
    <property type="match status" value="1"/>
</dbReference>
<dbReference type="InterPro" id="IPR043128">
    <property type="entry name" value="Rev_trsase/Diguanyl_cyclase"/>
</dbReference>
<dbReference type="SUPFAM" id="SSF141868">
    <property type="entry name" value="EAL domain-like"/>
    <property type="match status" value="1"/>
</dbReference>
<dbReference type="InterPro" id="IPR001633">
    <property type="entry name" value="EAL_dom"/>
</dbReference>
<dbReference type="SMART" id="SM00052">
    <property type="entry name" value="EAL"/>
    <property type="match status" value="1"/>
</dbReference>
<feature type="domain" description="EAL" evidence="2">
    <location>
        <begin position="527"/>
        <end position="781"/>
    </location>
</feature>